<feature type="domain" description="F-box" evidence="17">
    <location>
        <begin position="205"/>
        <end position="251"/>
    </location>
</feature>
<keyword evidence="9" id="KW-0833">Ubl conjugation pathway</keyword>
<dbReference type="Pfam" id="PF01814">
    <property type="entry name" value="Hemerythrin"/>
    <property type="match status" value="1"/>
</dbReference>
<protein>
    <recommendedName>
        <fullName evidence="4">F-box/LRR-repeat protein 5</fullName>
    </recommendedName>
    <alternativeName>
        <fullName evidence="14">F-box and leucine-rich repeat protein 5</fullName>
    </alternativeName>
</protein>
<dbReference type="GO" id="GO:0005634">
    <property type="term" value="C:nucleus"/>
    <property type="evidence" value="ECO:0007669"/>
    <property type="project" value="UniProtKB-SubCell"/>
</dbReference>
<evidence type="ECO:0000256" key="9">
    <source>
        <dbReference type="ARBA" id="ARBA00022786"/>
    </source>
</evidence>
<dbReference type="Proteomes" id="UP001318040">
    <property type="component" value="Chromosome 42"/>
</dbReference>
<proteinExistence type="predicted"/>
<keyword evidence="18" id="KW-1185">Reference proteome</keyword>
<dbReference type="InterPro" id="IPR006553">
    <property type="entry name" value="Leu-rich_rpt_Cys-con_subtyp"/>
</dbReference>
<evidence type="ECO:0000256" key="5">
    <source>
        <dbReference type="ARBA" id="ARBA00022490"/>
    </source>
</evidence>
<dbReference type="SMART" id="SM00256">
    <property type="entry name" value="FBOX"/>
    <property type="match status" value="1"/>
</dbReference>
<dbReference type="Gene3D" id="1.20.1280.50">
    <property type="match status" value="1"/>
</dbReference>
<feature type="compositionally biased region" description="Acidic residues" evidence="16">
    <location>
        <begin position="296"/>
        <end position="311"/>
    </location>
</feature>
<accession>A0AAJ7XA07</accession>
<evidence type="ECO:0000256" key="8">
    <source>
        <dbReference type="ARBA" id="ARBA00022737"/>
    </source>
</evidence>
<evidence type="ECO:0000256" key="3">
    <source>
        <dbReference type="ARBA" id="ARBA00004906"/>
    </source>
</evidence>
<comment type="cofactor">
    <cofactor evidence="15">
        <name>[2Fe-2S] cluster</name>
        <dbReference type="ChEBI" id="CHEBI:190135"/>
    </cofactor>
</comment>
<keyword evidence="5" id="KW-0963">Cytoplasm</keyword>
<dbReference type="Pfam" id="PF12937">
    <property type="entry name" value="F-box-like"/>
    <property type="match status" value="1"/>
</dbReference>
<keyword evidence="10" id="KW-0832">Ubl conjugation</keyword>
<reference evidence="19" key="1">
    <citation type="submission" date="2025-08" db="UniProtKB">
        <authorList>
            <consortium name="RefSeq"/>
        </authorList>
    </citation>
    <scope>IDENTIFICATION</scope>
    <source>
        <tissue evidence="19">Sperm</tissue>
    </source>
</reference>
<dbReference type="InterPro" id="IPR012312">
    <property type="entry name" value="Hemerythrin-like"/>
</dbReference>
<dbReference type="GO" id="GO:0046872">
    <property type="term" value="F:metal ion binding"/>
    <property type="evidence" value="ECO:0007669"/>
    <property type="project" value="UniProtKB-KW"/>
</dbReference>
<evidence type="ECO:0000256" key="7">
    <source>
        <dbReference type="ARBA" id="ARBA00022723"/>
    </source>
</evidence>
<dbReference type="Pfam" id="PF13516">
    <property type="entry name" value="LRR_6"/>
    <property type="match status" value="4"/>
</dbReference>
<evidence type="ECO:0000256" key="16">
    <source>
        <dbReference type="SAM" id="MobiDB-lite"/>
    </source>
</evidence>
<dbReference type="AlphaFoldDB" id="A0AAJ7XA07"/>
<dbReference type="InterPro" id="IPR045808">
    <property type="entry name" value="Hr_FBXL5"/>
</dbReference>
<dbReference type="PROSITE" id="PS50181">
    <property type="entry name" value="FBOX"/>
    <property type="match status" value="1"/>
</dbReference>
<evidence type="ECO:0000256" key="2">
    <source>
        <dbReference type="ARBA" id="ARBA00004556"/>
    </source>
</evidence>
<evidence type="ECO:0000256" key="10">
    <source>
        <dbReference type="ARBA" id="ARBA00022843"/>
    </source>
</evidence>
<keyword evidence="12" id="KW-0411">Iron-sulfur</keyword>
<keyword evidence="7" id="KW-0479">Metal-binding</keyword>
<feature type="region of interest" description="Disordered" evidence="16">
    <location>
        <begin position="269"/>
        <end position="311"/>
    </location>
</feature>
<keyword evidence="11" id="KW-0408">Iron</keyword>
<dbReference type="InterPro" id="IPR001611">
    <property type="entry name" value="Leu-rich_rpt"/>
</dbReference>
<evidence type="ECO:0000256" key="11">
    <source>
        <dbReference type="ARBA" id="ARBA00023004"/>
    </source>
</evidence>
<evidence type="ECO:0000256" key="14">
    <source>
        <dbReference type="ARBA" id="ARBA00030695"/>
    </source>
</evidence>
<dbReference type="GO" id="GO:0048471">
    <property type="term" value="C:perinuclear region of cytoplasm"/>
    <property type="evidence" value="ECO:0007669"/>
    <property type="project" value="UniProtKB-SubCell"/>
</dbReference>
<evidence type="ECO:0000259" key="17">
    <source>
        <dbReference type="PROSITE" id="PS50181"/>
    </source>
</evidence>
<dbReference type="SMART" id="SM00367">
    <property type="entry name" value="LRR_CC"/>
    <property type="match status" value="5"/>
</dbReference>
<dbReference type="PANTHER" id="PTHR13382">
    <property type="entry name" value="MITOCHONDRIAL ATP SYNTHASE COUPLING FACTOR B"/>
    <property type="match status" value="1"/>
</dbReference>
<dbReference type="InterPro" id="IPR036047">
    <property type="entry name" value="F-box-like_dom_sf"/>
</dbReference>
<organism evidence="18 19">
    <name type="scientific">Petromyzon marinus</name>
    <name type="common">Sea lamprey</name>
    <dbReference type="NCBI Taxonomy" id="7757"/>
    <lineage>
        <taxon>Eukaryota</taxon>
        <taxon>Metazoa</taxon>
        <taxon>Chordata</taxon>
        <taxon>Craniata</taxon>
        <taxon>Vertebrata</taxon>
        <taxon>Cyclostomata</taxon>
        <taxon>Hyperoartia</taxon>
        <taxon>Petromyzontiformes</taxon>
        <taxon>Petromyzontidae</taxon>
        <taxon>Petromyzon</taxon>
    </lineage>
</organism>
<evidence type="ECO:0000256" key="4">
    <source>
        <dbReference type="ARBA" id="ARBA00020540"/>
    </source>
</evidence>
<dbReference type="FunFam" id="1.20.120.520:FF:000002">
    <property type="entry name" value="F-box/LRR-repeat protein 5 isoform X2"/>
    <property type="match status" value="1"/>
</dbReference>
<dbReference type="KEGG" id="pmrn:116951193"/>
<comment type="subcellular location">
    <subcellularLocation>
        <location evidence="2">Cytoplasm</location>
        <location evidence="2">Perinuclear region</location>
    </subcellularLocation>
    <subcellularLocation>
        <location evidence="1">Nucleus</location>
    </subcellularLocation>
</comment>
<dbReference type="CDD" id="cd12109">
    <property type="entry name" value="Hr_FBXL5"/>
    <property type="match status" value="1"/>
</dbReference>
<keyword evidence="8" id="KW-0677">Repeat</keyword>
<evidence type="ECO:0000256" key="6">
    <source>
        <dbReference type="ARBA" id="ARBA00022614"/>
    </source>
</evidence>
<dbReference type="InterPro" id="IPR001810">
    <property type="entry name" value="F-box_dom"/>
</dbReference>
<dbReference type="PANTHER" id="PTHR13382:SF69">
    <property type="entry name" value="FI18408P1"/>
    <property type="match status" value="1"/>
</dbReference>
<dbReference type="RefSeq" id="XP_032825563.1">
    <property type="nucleotide sequence ID" value="XM_032969672.1"/>
</dbReference>
<evidence type="ECO:0000256" key="15">
    <source>
        <dbReference type="ARBA" id="ARBA00034078"/>
    </source>
</evidence>
<sequence length="662" mass="73724">MAPFPEEVDVFSAPHWRMKQLVQLYCDKLSTTNFSNDNDFQTLLRSLCATFREFKTHEQIENECIMAQLKYRLERCAVTNNLVYKVHSDNKLTEMLTLFEKGLRNAKNEYERVNYGMQLKEQLEEFTRDFIPHMKEEEEVFQPLLMEYFTYEELKVIKSTVIAQHCSNGSQFAQLLNELRQARGREKLELDSKEEEKSKSASVSSSPIGLLPPEVLLQVFGYLGVQDLCRCSQVCTDWALVCKDGSLWKHLYPTRWANGDWYTGPPEPVDEQVSEDESCDSGWGGETTMPYTFRDEDADIDESGSDCDKDDDLEQNQLQQELGCLKTLVQSILPVAGPSVKSLVLSKSKAANNSLVQRILSLCPNLEYLDLTHTKISDSAFKSSLTAGATLKHLKHLDLSGCDMITDVALHRISMAMGTLSPSKPFGSDPGPRKVMVELEEVNNSCPLPPNNEGEKEISNCTSFTSQSSTLPLWALTAVNLLDIEEMAMGMKGMPLGCVQLCTLCDQRTEQCPLRPAGQSSGHCGHVTCKASKICRSATVVQSLAGLVLKATSGETKDIFTSDAETSGRVLEFLSLSGCRRVTDEGLRSLAMRGGLPLLEHLDLSGCRHLTGPGLQELVSMCPMLNDEHFYYCDFITGPRAETANGCQNLQCSTRSCCRSGE</sequence>
<dbReference type="SUPFAM" id="SSF81383">
    <property type="entry name" value="F-box domain"/>
    <property type="match status" value="1"/>
</dbReference>
<gene>
    <name evidence="19" type="primary">FBXL5</name>
</gene>
<dbReference type="InterPro" id="IPR050648">
    <property type="entry name" value="F-box_LRR-repeat"/>
</dbReference>
<feature type="compositionally biased region" description="Acidic residues" evidence="16">
    <location>
        <begin position="269"/>
        <end position="279"/>
    </location>
</feature>
<dbReference type="GO" id="GO:0006879">
    <property type="term" value="P:intracellular iron ion homeostasis"/>
    <property type="evidence" value="ECO:0007669"/>
    <property type="project" value="InterPro"/>
</dbReference>
<dbReference type="Gene3D" id="3.80.10.10">
    <property type="entry name" value="Ribonuclease Inhibitor"/>
    <property type="match status" value="2"/>
</dbReference>
<evidence type="ECO:0000313" key="18">
    <source>
        <dbReference type="Proteomes" id="UP001318040"/>
    </source>
</evidence>
<evidence type="ECO:0000256" key="12">
    <source>
        <dbReference type="ARBA" id="ARBA00023014"/>
    </source>
</evidence>
<dbReference type="SUPFAM" id="SSF52047">
    <property type="entry name" value="RNI-like"/>
    <property type="match status" value="1"/>
</dbReference>
<comment type="pathway">
    <text evidence="3">Protein modification; protein ubiquitination.</text>
</comment>
<keyword evidence="13" id="KW-0539">Nucleus</keyword>
<name>A0AAJ7XA07_PETMA</name>
<keyword evidence="6" id="KW-0433">Leucine-rich repeat</keyword>
<dbReference type="GO" id="GO:0051536">
    <property type="term" value="F:iron-sulfur cluster binding"/>
    <property type="evidence" value="ECO:0007669"/>
    <property type="project" value="UniProtKB-KW"/>
</dbReference>
<evidence type="ECO:0000256" key="13">
    <source>
        <dbReference type="ARBA" id="ARBA00023242"/>
    </source>
</evidence>
<dbReference type="InterPro" id="IPR032675">
    <property type="entry name" value="LRR_dom_sf"/>
</dbReference>
<dbReference type="CTD" id="26234"/>
<dbReference type="Gene3D" id="1.20.120.520">
    <property type="entry name" value="nmb1532 protein domain like"/>
    <property type="match status" value="1"/>
</dbReference>
<evidence type="ECO:0000313" key="19">
    <source>
        <dbReference type="RefSeq" id="XP_032825563.1"/>
    </source>
</evidence>
<dbReference type="GeneID" id="116951193"/>
<evidence type="ECO:0000256" key="1">
    <source>
        <dbReference type="ARBA" id="ARBA00004123"/>
    </source>
</evidence>